<reference evidence="6 7" key="1">
    <citation type="submission" date="2024-06" db="EMBL/GenBank/DDBJ databases">
        <authorList>
            <person name="Kraege A."/>
            <person name="Thomma B."/>
        </authorList>
    </citation>
    <scope>NUCLEOTIDE SEQUENCE [LARGE SCALE GENOMIC DNA]</scope>
</reference>
<dbReference type="InterPro" id="IPR000241">
    <property type="entry name" value="RlmKL-like_Mtase"/>
</dbReference>
<organism evidence="6 7">
    <name type="scientific">Coccomyxa viridis</name>
    <dbReference type="NCBI Taxonomy" id="1274662"/>
    <lineage>
        <taxon>Eukaryota</taxon>
        <taxon>Viridiplantae</taxon>
        <taxon>Chlorophyta</taxon>
        <taxon>core chlorophytes</taxon>
        <taxon>Trebouxiophyceae</taxon>
        <taxon>Trebouxiophyceae incertae sedis</taxon>
        <taxon>Coccomyxaceae</taxon>
        <taxon>Coccomyxa</taxon>
    </lineage>
</organism>
<dbReference type="Gene3D" id="3.30.2130.30">
    <property type="match status" value="1"/>
</dbReference>
<sequence length="449" mass="48984">MGSPARSTVGQMPCLRGYQQRTSKYPPPRRDVPDKPNQEQKQPIFGQEALRFYATCHPGLEQVTAQELASKHVGAFDIRPGKSGVHFRGSSIAVGVLVHVAEGPLDGRRSGGDEIYRFFRACADWPTILGPGQAMSVEARVRNCSDIPSALLLQARARDAICDAIRDTRRPRPAPPEPGQEADLPLYVTAWQDYLTVYRDMSGQSLHRRGYRSVMHRASLNEAAAAGCLLLAGWPEAALTGATLADPMCGSGTFLIEAALMATNTAPGLFRKQFPFQGWHDFDPQAYSKVCQQAKQAQRPWEGKLLGSDIHPGALSLASRDAEGAGVAHLVRLHEGTCGGWEPQQRPDIVITNPPWGNRLMALEYDAPNQLSALEAAWTELGLFLKAHCRESQAFVLSGNRDATQWLRMRADARMPLVIGGADCRFIKYTVLPPKRASEAAPSASAAVL</sequence>
<dbReference type="PANTHER" id="PTHR47313:SF1">
    <property type="entry name" value="RIBOSOMAL RNA LARGE SUBUNIT METHYLTRANSFERASE K_L"/>
    <property type="match status" value="1"/>
</dbReference>
<evidence type="ECO:0000256" key="1">
    <source>
        <dbReference type="ARBA" id="ARBA00022603"/>
    </source>
</evidence>
<dbReference type="InterPro" id="IPR054170">
    <property type="entry name" value="RlmL_1st"/>
</dbReference>
<dbReference type="EMBL" id="CAXHTA020000021">
    <property type="protein sequence ID" value="CAL5229674.1"/>
    <property type="molecule type" value="Genomic_DNA"/>
</dbReference>
<accession>A0ABP1GGH7</accession>
<feature type="compositionally biased region" description="Polar residues" evidence="3">
    <location>
        <begin position="1"/>
        <end position="10"/>
    </location>
</feature>
<comment type="caution">
    <text evidence="6">The sequence shown here is derived from an EMBL/GenBank/DDBJ whole genome shotgun (WGS) entry which is preliminary data.</text>
</comment>
<evidence type="ECO:0000256" key="3">
    <source>
        <dbReference type="SAM" id="MobiDB-lite"/>
    </source>
</evidence>
<feature type="domain" description="RlmL ferredoxin-like" evidence="5">
    <location>
        <begin position="52"/>
        <end position="90"/>
    </location>
</feature>
<gene>
    <name evidence="6" type="primary">g13041</name>
    <name evidence="6" type="ORF">VP750_LOCUS11580</name>
</gene>
<dbReference type="SUPFAM" id="SSF53335">
    <property type="entry name" value="S-adenosyl-L-methionine-dependent methyltransferases"/>
    <property type="match status" value="1"/>
</dbReference>
<dbReference type="Gene3D" id="3.40.50.150">
    <property type="entry name" value="Vaccinia Virus protein VP39"/>
    <property type="match status" value="1"/>
</dbReference>
<evidence type="ECO:0000256" key="2">
    <source>
        <dbReference type="ARBA" id="ARBA00022679"/>
    </source>
</evidence>
<dbReference type="Pfam" id="PF22020">
    <property type="entry name" value="RlmL_1st"/>
    <property type="match status" value="1"/>
</dbReference>
<dbReference type="PRINTS" id="PR00507">
    <property type="entry name" value="N12N6MTFRASE"/>
</dbReference>
<name>A0ABP1GGH7_9CHLO</name>
<dbReference type="PROSITE" id="PS00092">
    <property type="entry name" value="N6_MTASE"/>
    <property type="match status" value="1"/>
</dbReference>
<dbReference type="InterPro" id="IPR002052">
    <property type="entry name" value="DNA_methylase_N6_adenine_CS"/>
</dbReference>
<evidence type="ECO:0000259" key="5">
    <source>
        <dbReference type="Pfam" id="PF22020"/>
    </source>
</evidence>
<evidence type="ECO:0000259" key="4">
    <source>
        <dbReference type="Pfam" id="PF01170"/>
    </source>
</evidence>
<feature type="region of interest" description="Disordered" evidence="3">
    <location>
        <begin position="1"/>
        <end position="40"/>
    </location>
</feature>
<dbReference type="PANTHER" id="PTHR47313">
    <property type="entry name" value="RIBOSOMAL RNA LARGE SUBUNIT METHYLTRANSFERASE K/L"/>
    <property type="match status" value="1"/>
</dbReference>
<dbReference type="InterPro" id="IPR029063">
    <property type="entry name" value="SAM-dependent_MTases_sf"/>
</dbReference>
<dbReference type="Proteomes" id="UP001497392">
    <property type="component" value="Unassembled WGS sequence"/>
</dbReference>
<keyword evidence="1" id="KW-0489">Methyltransferase</keyword>
<feature type="compositionally biased region" description="Basic and acidic residues" evidence="3">
    <location>
        <begin position="28"/>
        <end position="38"/>
    </location>
</feature>
<protein>
    <submittedName>
        <fullName evidence="6">G13041 protein</fullName>
    </submittedName>
</protein>
<dbReference type="Pfam" id="PF01170">
    <property type="entry name" value="UPF0020"/>
    <property type="match status" value="1"/>
</dbReference>
<dbReference type="PROSITE" id="PS01261">
    <property type="entry name" value="UPF0020"/>
    <property type="match status" value="1"/>
</dbReference>
<proteinExistence type="predicted"/>
<keyword evidence="7" id="KW-1185">Reference proteome</keyword>
<feature type="domain" description="Ribosomal RNA large subunit methyltransferase K/L-like methyltransferase" evidence="4">
    <location>
        <begin position="209"/>
        <end position="425"/>
    </location>
</feature>
<evidence type="ECO:0000313" key="6">
    <source>
        <dbReference type="EMBL" id="CAL5229674.1"/>
    </source>
</evidence>
<keyword evidence="2" id="KW-0808">Transferase</keyword>
<dbReference type="InterPro" id="IPR053943">
    <property type="entry name" value="RlmKL-like_Mtase_CS"/>
</dbReference>
<dbReference type="CDD" id="cd11715">
    <property type="entry name" value="THUMP_AdoMetMT"/>
    <property type="match status" value="1"/>
</dbReference>
<evidence type="ECO:0000313" key="7">
    <source>
        <dbReference type="Proteomes" id="UP001497392"/>
    </source>
</evidence>